<accession>A0A367W200</accession>
<evidence type="ECO:0000256" key="2">
    <source>
        <dbReference type="ARBA" id="ARBA00023235"/>
    </source>
</evidence>
<evidence type="ECO:0000256" key="1">
    <source>
        <dbReference type="ARBA" id="ARBA00007673"/>
    </source>
</evidence>
<dbReference type="GO" id="GO:0016853">
    <property type="term" value="F:isomerase activity"/>
    <property type="evidence" value="ECO:0007669"/>
    <property type="project" value="UniProtKB-KW"/>
</dbReference>
<sequence>MKQIRIPAVFMRGGTSRALMLKIDDLPKDQAKWPALFRAMLGSPDPNGRQLDGMGGGISSLSKICIIGPSDRDDADIDYTFAQVSVTGETVDFSGNCGNMSSAVGPFAIDSGVIAMPDDGECTVRIFNTNTSKIIHSTFMVEDGEAAVSGDMSIPGVAGGGAPVRLDFFRPAGTQGRGLLPSGEAQTKLELSDGSVVSASLIDAGVPAVFVLPDALGIGAAIMDHDLESDPETMARLEEIRCAGSVAMGIASGREQAGEIIAIPKVAIVAPAQNYRDLSKQPVESGRHALTIRMISAGQPHKAVPITGALAVACGAAVPGSIIADLIAASDCDVARLPIGTPSGVVTVGTALDAQSDASSAVPEVERAFLYRTQRRLMEGVVCVPSAIEV</sequence>
<dbReference type="Proteomes" id="UP000253226">
    <property type="component" value="Unassembled WGS sequence"/>
</dbReference>
<comment type="caution">
    <text evidence="3">The sequence shown here is derived from an EMBL/GenBank/DDBJ whole genome shotgun (WGS) entry which is preliminary data.</text>
</comment>
<dbReference type="EMBL" id="JPWF01000017">
    <property type="protein sequence ID" value="RCK32172.1"/>
    <property type="molecule type" value="Genomic_DNA"/>
</dbReference>
<organism evidence="3 4">
    <name type="scientific">Thalassospira profundimaris</name>
    <dbReference type="NCBI Taxonomy" id="502049"/>
    <lineage>
        <taxon>Bacteria</taxon>
        <taxon>Pseudomonadati</taxon>
        <taxon>Pseudomonadota</taxon>
        <taxon>Alphaproteobacteria</taxon>
        <taxon>Rhodospirillales</taxon>
        <taxon>Thalassospiraceae</taxon>
        <taxon>Thalassospira</taxon>
    </lineage>
</organism>
<dbReference type="PANTHER" id="PTHR43709">
    <property type="entry name" value="ACONITATE ISOMERASE-RELATED"/>
    <property type="match status" value="1"/>
</dbReference>
<dbReference type="PANTHER" id="PTHR43709:SF2">
    <property type="entry name" value="DUF453 DOMAIN PROTEIN (AFU_ORTHOLOGUE AFUA_6G00360)"/>
    <property type="match status" value="1"/>
</dbReference>
<dbReference type="SUPFAM" id="SSF54506">
    <property type="entry name" value="Diaminopimelate epimerase-like"/>
    <property type="match status" value="2"/>
</dbReference>
<evidence type="ECO:0000313" key="4">
    <source>
        <dbReference type="Proteomes" id="UP000253226"/>
    </source>
</evidence>
<protein>
    <submittedName>
        <fullName evidence="3">PrpF family protein</fullName>
    </submittedName>
</protein>
<keyword evidence="2" id="KW-0413">Isomerase</keyword>
<proteinExistence type="inferred from homology"/>
<name>A0A367W200_9PROT</name>
<evidence type="ECO:0000313" key="3">
    <source>
        <dbReference type="EMBL" id="RCK32172.1"/>
    </source>
</evidence>
<dbReference type="AlphaFoldDB" id="A0A367W200"/>
<dbReference type="OrthoDB" id="9779763at2"/>
<reference evidence="3 4" key="1">
    <citation type="submission" date="2014-07" db="EMBL/GenBank/DDBJ databases">
        <title>Draft genome sequence of Thalassospira profundimaris 35.</title>
        <authorList>
            <person name="Lai Q."/>
            <person name="Shao Z."/>
        </authorList>
    </citation>
    <scope>NUCLEOTIDE SEQUENCE [LARGE SCALE GENOMIC DNA]</scope>
    <source>
        <strain evidence="3 4">35</strain>
    </source>
</reference>
<dbReference type="Pfam" id="PF04303">
    <property type="entry name" value="PrpF"/>
    <property type="match status" value="1"/>
</dbReference>
<dbReference type="RefSeq" id="WP_114103971.1">
    <property type="nucleotide sequence ID" value="NZ_JPWF01000017.1"/>
</dbReference>
<dbReference type="Gene3D" id="3.10.310.10">
    <property type="entry name" value="Diaminopimelate Epimerase, Chain A, domain 1"/>
    <property type="match status" value="2"/>
</dbReference>
<dbReference type="InterPro" id="IPR007400">
    <property type="entry name" value="PrpF-like"/>
</dbReference>
<gene>
    <name evidence="3" type="ORF">TH19_19820</name>
</gene>
<comment type="similarity">
    <text evidence="1">Belongs to the PrpF family.</text>
</comment>